<dbReference type="Gene3D" id="3.30.720.10">
    <property type="entry name" value="Signal recognition particle alu RNA binding heterodimer, srp9/1"/>
    <property type="match status" value="1"/>
</dbReference>
<dbReference type="InterPro" id="IPR008832">
    <property type="entry name" value="SRP9"/>
</dbReference>
<dbReference type="EnsemblMetazoa" id="PPA40050.1">
    <property type="protein sequence ID" value="PPA40050.1"/>
    <property type="gene ID" value="WBGene00278419"/>
</dbReference>
<keyword evidence="11" id="KW-1185">Reference proteome</keyword>
<dbReference type="GO" id="GO:0045900">
    <property type="term" value="P:negative regulation of translational elongation"/>
    <property type="evidence" value="ECO:0007669"/>
    <property type="project" value="InterPro"/>
</dbReference>
<dbReference type="Proteomes" id="UP000005239">
    <property type="component" value="Unassembled WGS sequence"/>
</dbReference>
<sequence length="76" mass="8964">MTYFTVWEDFAKAVERLYAENPDKCRFVTSFRHADKSLIIKMTDDIVCLQYRTDQLQDVKKLEKLTGTVIKKMVTV</sequence>
<dbReference type="InterPro" id="IPR009018">
    <property type="entry name" value="Signal_recog_particle_SRP9/14"/>
</dbReference>
<gene>
    <name evidence="10" type="primary">WBGene00278419</name>
</gene>
<evidence type="ECO:0000256" key="8">
    <source>
        <dbReference type="ARBA" id="ARBA00045462"/>
    </source>
</evidence>
<comment type="function">
    <text evidence="8 9">Component of the signal recognition particle (SRP) complex, a ribonucleoprotein complex that mediates the cotranslational targeting of secretory and membrane proteins to the endoplasmic reticulum (ER). SRP9 together with SRP14 and the Alu portion of the SRP RNA, constitutes the elongation arrest domain of SRP. The complex of SRP9 and SRP14 is required for SRP RNA binding.</text>
</comment>
<dbReference type="InterPro" id="IPR039914">
    <property type="entry name" value="SRP9-like"/>
</dbReference>
<dbReference type="GO" id="GO:0005829">
    <property type="term" value="C:cytosol"/>
    <property type="evidence" value="ECO:0007669"/>
    <property type="project" value="UniProtKB-ARBA"/>
</dbReference>
<comment type="subcellular location">
    <subcellularLocation>
        <location evidence="1 9">Cytoplasm</location>
    </subcellularLocation>
</comment>
<dbReference type="PANTHER" id="PTHR12834:SF12">
    <property type="entry name" value="SIGNAL RECOGNITION PARTICLE 9 KDA PROTEIN"/>
    <property type="match status" value="1"/>
</dbReference>
<keyword evidence="5 9" id="KW-0694">RNA-binding</keyword>
<evidence type="ECO:0000256" key="6">
    <source>
        <dbReference type="ARBA" id="ARBA00023135"/>
    </source>
</evidence>
<evidence type="ECO:0000256" key="1">
    <source>
        <dbReference type="ARBA" id="ARBA00004496"/>
    </source>
</evidence>
<evidence type="ECO:0000256" key="9">
    <source>
        <dbReference type="PIRNR" id="PIRNR017029"/>
    </source>
</evidence>
<name>A0A2A6CQH3_PRIPA</name>
<reference evidence="10" key="2">
    <citation type="submission" date="2022-06" db="UniProtKB">
        <authorList>
            <consortium name="EnsemblMetazoa"/>
        </authorList>
    </citation>
    <scope>IDENTIFICATION</scope>
    <source>
        <strain evidence="10">PS312</strain>
    </source>
</reference>
<dbReference type="GO" id="GO:0006614">
    <property type="term" value="P:SRP-dependent cotranslational protein targeting to membrane"/>
    <property type="evidence" value="ECO:0000318"/>
    <property type="project" value="GO_Central"/>
</dbReference>
<organism evidence="10 11">
    <name type="scientific">Pristionchus pacificus</name>
    <name type="common">Parasitic nematode worm</name>
    <dbReference type="NCBI Taxonomy" id="54126"/>
    <lineage>
        <taxon>Eukaryota</taxon>
        <taxon>Metazoa</taxon>
        <taxon>Ecdysozoa</taxon>
        <taxon>Nematoda</taxon>
        <taxon>Chromadorea</taxon>
        <taxon>Rhabditida</taxon>
        <taxon>Rhabditina</taxon>
        <taxon>Diplogasteromorpha</taxon>
        <taxon>Diplogasteroidea</taxon>
        <taxon>Neodiplogasteridae</taxon>
        <taxon>Pristionchus</taxon>
    </lineage>
</organism>
<dbReference type="AlphaFoldDB" id="A0A2A6CQH3"/>
<evidence type="ECO:0000256" key="7">
    <source>
        <dbReference type="ARBA" id="ARBA00023274"/>
    </source>
</evidence>
<dbReference type="SUPFAM" id="SSF54762">
    <property type="entry name" value="Signal recognition particle alu RNA binding heterodimer, SRP9/14"/>
    <property type="match status" value="1"/>
</dbReference>
<evidence type="ECO:0000256" key="4">
    <source>
        <dbReference type="ARBA" id="ARBA00022490"/>
    </source>
</evidence>
<evidence type="ECO:0000256" key="5">
    <source>
        <dbReference type="ARBA" id="ARBA00022884"/>
    </source>
</evidence>
<accession>A0A8R1UYK2</accession>
<comment type="similarity">
    <text evidence="2 9">Belongs to the SRP9 family.</text>
</comment>
<dbReference type="PIRSF" id="PIRSF017029">
    <property type="entry name" value="Signal_recog_particle_SRP9"/>
    <property type="match status" value="1"/>
</dbReference>
<accession>A0A2A6CQH3</accession>
<dbReference type="GO" id="GO:0005786">
    <property type="term" value="C:signal recognition particle, endoplasmic reticulum targeting"/>
    <property type="evidence" value="ECO:0000318"/>
    <property type="project" value="GO_Central"/>
</dbReference>
<protein>
    <recommendedName>
        <fullName evidence="3 9">Signal recognition particle 9 kDa protein</fullName>
        <shortName evidence="9">SRP9</shortName>
    </recommendedName>
</protein>
<evidence type="ECO:0000313" key="10">
    <source>
        <dbReference type="EnsemblMetazoa" id="PPA40050.1"/>
    </source>
</evidence>
<dbReference type="PANTHER" id="PTHR12834">
    <property type="entry name" value="SIGNAL RECOGNITION PARTICLE 9 KDA PROTEIN"/>
    <property type="match status" value="1"/>
</dbReference>
<dbReference type="InterPro" id="IPR039432">
    <property type="entry name" value="SRP9_dom"/>
</dbReference>
<dbReference type="OrthoDB" id="360923at2759"/>
<evidence type="ECO:0000313" key="11">
    <source>
        <dbReference type="Proteomes" id="UP000005239"/>
    </source>
</evidence>
<dbReference type="Pfam" id="PF05486">
    <property type="entry name" value="SRP9-21"/>
    <property type="match status" value="1"/>
</dbReference>
<evidence type="ECO:0000256" key="3">
    <source>
        <dbReference type="ARBA" id="ARBA00020414"/>
    </source>
</evidence>
<dbReference type="FunFam" id="3.30.720.10:FF:000001">
    <property type="entry name" value="Signal recognition particle 9 kDa protein"/>
    <property type="match status" value="1"/>
</dbReference>
<evidence type="ECO:0000256" key="2">
    <source>
        <dbReference type="ARBA" id="ARBA00009193"/>
    </source>
</evidence>
<keyword evidence="6 9" id="KW-0733">Signal recognition particle</keyword>
<proteinExistence type="inferred from homology"/>
<dbReference type="GO" id="GO:0008312">
    <property type="term" value="F:7S RNA binding"/>
    <property type="evidence" value="ECO:0007669"/>
    <property type="project" value="InterPro"/>
</dbReference>
<keyword evidence="7 9" id="KW-0687">Ribonucleoprotein</keyword>
<reference evidence="11" key="1">
    <citation type="journal article" date="2008" name="Nat. Genet.">
        <title>The Pristionchus pacificus genome provides a unique perspective on nematode lifestyle and parasitism.</title>
        <authorList>
            <person name="Dieterich C."/>
            <person name="Clifton S.W."/>
            <person name="Schuster L.N."/>
            <person name="Chinwalla A."/>
            <person name="Delehaunty K."/>
            <person name="Dinkelacker I."/>
            <person name="Fulton L."/>
            <person name="Fulton R."/>
            <person name="Godfrey J."/>
            <person name="Minx P."/>
            <person name="Mitreva M."/>
            <person name="Roeseler W."/>
            <person name="Tian H."/>
            <person name="Witte H."/>
            <person name="Yang S.P."/>
            <person name="Wilson R.K."/>
            <person name="Sommer R.J."/>
        </authorList>
    </citation>
    <scope>NUCLEOTIDE SEQUENCE [LARGE SCALE GENOMIC DNA]</scope>
    <source>
        <strain evidence="11">PS312</strain>
    </source>
</reference>
<keyword evidence="4 9" id="KW-0963">Cytoplasm</keyword>